<dbReference type="InterPro" id="IPR000330">
    <property type="entry name" value="SNF2_N"/>
</dbReference>
<dbReference type="RefSeq" id="WP_150474904.1">
    <property type="nucleotide sequence ID" value="NZ_CP023700.1"/>
</dbReference>
<dbReference type="InterPro" id="IPR049730">
    <property type="entry name" value="SNF2/RAD54-like_C"/>
</dbReference>
<evidence type="ECO:0000259" key="3">
    <source>
        <dbReference type="PROSITE" id="PS51192"/>
    </source>
</evidence>
<dbReference type="InterPro" id="IPR001650">
    <property type="entry name" value="Helicase_C-like"/>
</dbReference>
<dbReference type="InterPro" id="IPR038718">
    <property type="entry name" value="SNF2-like_sf"/>
</dbReference>
<keyword evidence="5" id="KW-0547">Nucleotide-binding</keyword>
<accession>A0ABX6A9N5</accession>
<keyword evidence="5" id="KW-0347">Helicase</keyword>
<feature type="region of interest" description="Disordered" evidence="2">
    <location>
        <begin position="239"/>
        <end position="265"/>
    </location>
</feature>
<organism evidence="5 6">
    <name type="scientific">Streptomyces viridosporus T7A</name>
    <dbReference type="NCBI Taxonomy" id="665577"/>
    <lineage>
        <taxon>Bacteria</taxon>
        <taxon>Bacillati</taxon>
        <taxon>Actinomycetota</taxon>
        <taxon>Actinomycetes</taxon>
        <taxon>Kitasatosporales</taxon>
        <taxon>Streptomycetaceae</taxon>
        <taxon>Streptomyces</taxon>
    </lineage>
</organism>
<keyword evidence="6" id="KW-1185">Reference proteome</keyword>
<keyword evidence="5" id="KW-0067">ATP-binding</keyword>
<dbReference type="CDD" id="cd18793">
    <property type="entry name" value="SF2_C_SNF"/>
    <property type="match status" value="1"/>
</dbReference>
<evidence type="ECO:0000256" key="1">
    <source>
        <dbReference type="ARBA" id="ARBA00022801"/>
    </source>
</evidence>
<feature type="domain" description="Helicase C-terminal" evidence="4">
    <location>
        <begin position="809"/>
        <end position="963"/>
    </location>
</feature>
<dbReference type="SUPFAM" id="SSF52540">
    <property type="entry name" value="P-loop containing nucleoside triphosphate hydrolases"/>
    <property type="match status" value="2"/>
</dbReference>
<dbReference type="SMART" id="SM00490">
    <property type="entry name" value="HELICc"/>
    <property type="match status" value="1"/>
</dbReference>
<dbReference type="Gene3D" id="3.40.50.300">
    <property type="entry name" value="P-loop containing nucleotide triphosphate hydrolases"/>
    <property type="match status" value="1"/>
</dbReference>
<evidence type="ECO:0000313" key="5">
    <source>
        <dbReference type="EMBL" id="QEU84479.1"/>
    </source>
</evidence>
<evidence type="ECO:0000256" key="2">
    <source>
        <dbReference type="SAM" id="MobiDB-lite"/>
    </source>
</evidence>
<dbReference type="PROSITE" id="PS51192">
    <property type="entry name" value="HELICASE_ATP_BIND_1"/>
    <property type="match status" value="1"/>
</dbReference>
<feature type="domain" description="Helicase ATP-binding" evidence="3">
    <location>
        <begin position="524"/>
        <end position="682"/>
    </location>
</feature>
<evidence type="ECO:0000259" key="4">
    <source>
        <dbReference type="PROSITE" id="PS51194"/>
    </source>
</evidence>
<reference evidence="5 6" key="1">
    <citation type="submission" date="2017-09" db="EMBL/GenBank/DDBJ databases">
        <authorList>
            <person name="Lee N."/>
            <person name="Cho B.-K."/>
        </authorList>
    </citation>
    <scope>NUCLEOTIDE SEQUENCE [LARGE SCALE GENOMIC DNA]</scope>
    <source>
        <strain evidence="5 6">ATCC 39115</strain>
    </source>
</reference>
<sequence>MAAQTHSPAPPSPHAEPARCPAVFVPGDPARAGRVAFWRPDGSAPPAVDGAPVEELTVVAPGGDGVAPVRVPAVLLPVRAALPVLTRARAGGGHRAAVFWGAAAVHALHLVARGLLLPGLSPADHDAWRVGPLGAEDVDAVRRLAAAMPPEAHAVPVDTAGPLRLPDPERLLRAFLDAVADTLPRSPAAPLLTGTPAFAAPRPQRLPELRGWAADVAAGHDAGVRLSLRIELRVPTDAAEAGTPGNSADAADAVGTADTVGGRPDGTGASFRAVLQVHGASGPALVADAAEVWRGTSEEDFGPRARRDALLALRRAARAWAPLTPLLSAAVPDAVDLADEEVTELLGEGARALAGAGVEVHWPGELVRGLTTRAEIGPADDAPGSGRADFSPGPSSLSADALLAFDWSFAVGDRLLTREELDRLAEANRPLVRLRDQWVLIDPREVLRARARRSRGITPIDALGAALTGSVEVDGSRIEVRTTGWPAALRDRLADPEAQEPVGQPAALAATLRDYQRRGLNWLAHMTSLGLGCCLADDMGLGKTVTLIALHLHRQSDPAAAGPTLVVCPTSLMGNWQREIERFAPGTPVRRFHGARRALDGLADGEFVLTTYGTMRLDAPRLAEVAWGMVVADEAQHVKNPYSSTARQLRSLGARARVALTGTPVENNLSELWAILDWTTPGLLGRLGTFRRRYADAVEGGQDPAAADRLARLVRPFLLRRRKSDPGIAPELPPKTETDHAVSLTREQAGLYEAVVREALAEISGADGAARRGLIVKLLTGLKQICNHPAQFLKEERPVVAGRSGKLELLDELLDTVLAERAGVLVFTQYVQMARLLQRHLAARGVPEQFLHGGTPVAEREAMVRRFQDGEVPVFLLSLKAAGTGLNLTRAEHVVHYDRWWNPAVEAQATDRAYRIGQTRPVQVHRIIAEGTVEDRIAELLVRKRELADAVLGSGEAALTELTDAELAELVELRGGPR</sequence>
<name>A0ABX6A9N5_STRVD</name>
<dbReference type="Proteomes" id="UP000327143">
    <property type="component" value="Chromosome"/>
</dbReference>
<feature type="region of interest" description="Disordered" evidence="2">
    <location>
        <begin position="1"/>
        <end position="20"/>
    </location>
</feature>
<protein>
    <submittedName>
        <fullName evidence="5">ATP-dependent helicase</fullName>
    </submittedName>
</protein>
<dbReference type="SMART" id="SM00487">
    <property type="entry name" value="DEXDc"/>
    <property type="match status" value="1"/>
</dbReference>
<evidence type="ECO:0000313" key="6">
    <source>
        <dbReference type="Proteomes" id="UP000327143"/>
    </source>
</evidence>
<dbReference type="InterPro" id="IPR027417">
    <property type="entry name" value="P-loop_NTPase"/>
</dbReference>
<keyword evidence="1" id="KW-0378">Hydrolase</keyword>
<dbReference type="Gene3D" id="3.40.50.10810">
    <property type="entry name" value="Tandem AAA-ATPase domain"/>
    <property type="match status" value="1"/>
</dbReference>
<dbReference type="GO" id="GO:0004386">
    <property type="term" value="F:helicase activity"/>
    <property type="evidence" value="ECO:0007669"/>
    <property type="project" value="UniProtKB-KW"/>
</dbReference>
<dbReference type="PROSITE" id="PS51194">
    <property type="entry name" value="HELICASE_CTER"/>
    <property type="match status" value="1"/>
</dbReference>
<dbReference type="EMBL" id="CP023700">
    <property type="protein sequence ID" value="QEU84479.1"/>
    <property type="molecule type" value="Genomic_DNA"/>
</dbReference>
<dbReference type="Pfam" id="PF00176">
    <property type="entry name" value="SNF2-rel_dom"/>
    <property type="match status" value="1"/>
</dbReference>
<proteinExistence type="predicted"/>
<dbReference type="Pfam" id="PF12419">
    <property type="entry name" value="DUF3670"/>
    <property type="match status" value="1"/>
</dbReference>
<feature type="compositionally biased region" description="Low complexity" evidence="2">
    <location>
        <begin position="248"/>
        <end position="262"/>
    </location>
</feature>
<dbReference type="PANTHER" id="PTHR10799">
    <property type="entry name" value="SNF2/RAD54 HELICASE FAMILY"/>
    <property type="match status" value="1"/>
</dbReference>
<dbReference type="Pfam" id="PF00271">
    <property type="entry name" value="Helicase_C"/>
    <property type="match status" value="1"/>
</dbReference>
<dbReference type="InterPro" id="IPR022138">
    <property type="entry name" value="DUF3670"/>
</dbReference>
<gene>
    <name evidence="5" type="ORF">CP969_07085</name>
</gene>
<dbReference type="InterPro" id="IPR014001">
    <property type="entry name" value="Helicase_ATP-bd"/>
</dbReference>